<dbReference type="PANTHER" id="PTHR30273">
    <property type="entry name" value="PERIPLASMIC SIGNAL SENSOR AND SIGMA FACTOR ACTIVATOR FECR-RELATED"/>
    <property type="match status" value="1"/>
</dbReference>
<evidence type="ECO:0000259" key="3">
    <source>
        <dbReference type="Pfam" id="PF16344"/>
    </source>
</evidence>
<feature type="transmembrane region" description="Helical" evidence="1">
    <location>
        <begin position="121"/>
        <end position="141"/>
    </location>
</feature>
<accession>A0ABZ0FSB4</accession>
<gene>
    <name evidence="4" type="ORF">F1644_03040</name>
</gene>
<feature type="domain" description="Protein FecR C-terminal" evidence="3">
    <location>
        <begin position="355"/>
        <end position="423"/>
    </location>
</feature>
<evidence type="ECO:0000313" key="5">
    <source>
        <dbReference type="Proteomes" id="UP001302374"/>
    </source>
</evidence>
<evidence type="ECO:0000313" key="4">
    <source>
        <dbReference type="EMBL" id="WOF11314.1"/>
    </source>
</evidence>
<sequence length="425" mass="49652">MPFCYFSSWRKIIFKKFSKVIHPFFNSCVCLMKYEYKYEMMDKNEKETRIREYLSGELGEKEEREFNEWLVGDVEAQQIFKERVKQYDLIRWAKRWEYIDDEVARKQVVDRVRRYRLKIGIVRYAAVIAVILVSGVMVWNWKYRSVEPATLATVSVPLTNVPILKLADGEEIPISSRNMEIIRSSRRVDIQLADSGRLEYVAKSDSMVGQVEYNTLVIPRGCEFSLVLADGSRVWLNAGSSLKYPETFSNGERRVYLEGEAYFEVEHDGNAPFIVNTRSMDLRVLGTSFNIKAYDDESTVITTLVSGKIRQEFPEVGKDVTLTPSRQSIFDRVTGKLETKQTDVQAALAWKEGKIIANNERLEDIFRQLSRWYDFKVVYTQPSLKDVRFYLHSNRYAEVHTILEYLQTTKGIHFTYAEKTIYVSQ</sequence>
<dbReference type="InterPro" id="IPR032508">
    <property type="entry name" value="FecR_C"/>
</dbReference>
<dbReference type="Proteomes" id="UP001302374">
    <property type="component" value="Chromosome"/>
</dbReference>
<dbReference type="Gene3D" id="3.55.50.30">
    <property type="match status" value="1"/>
</dbReference>
<keyword evidence="5" id="KW-1185">Reference proteome</keyword>
<evidence type="ECO:0000259" key="2">
    <source>
        <dbReference type="Pfam" id="PF04773"/>
    </source>
</evidence>
<keyword evidence="1" id="KW-0812">Transmembrane</keyword>
<dbReference type="PANTHER" id="PTHR30273:SF2">
    <property type="entry name" value="PROTEIN FECR"/>
    <property type="match status" value="1"/>
</dbReference>
<keyword evidence="1" id="KW-1133">Transmembrane helix</keyword>
<dbReference type="EMBL" id="CP043839">
    <property type="protein sequence ID" value="WOF11314.1"/>
    <property type="molecule type" value="Genomic_DNA"/>
</dbReference>
<dbReference type="InterPro" id="IPR006860">
    <property type="entry name" value="FecR"/>
</dbReference>
<dbReference type="Pfam" id="PF16344">
    <property type="entry name" value="FecR_C"/>
    <property type="match status" value="1"/>
</dbReference>
<dbReference type="Pfam" id="PF04773">
    <property type="entry name" value="FecR"/>
    <property type="match status" value="1"/>
</dbReference>
<evidence type="ECO:0000256" key="1">
    <source>
        <dbReference type="SAM" id="Phobius"/>
    </source>
</evidence>
<reference evidence="4 5" key="1">
    <citation type="submission" date="2019-09" db="EMBL/GenBank/DDBJ databases">
        <title>Butyricimonas paravirosa DSM 105722 (=214-4 = JCM 18677 = CCUG 65563).</title>
        <authorList>
            <person name="Le Roy T."/>
            <person name="Cani P.D."/>
        </authorList>
    </citation>
    <scope>NUCLEOTIDE SEQUENCE [LARGE SCALE GENOMIC DNA]</scope>
    <source>
        <strain evidence="4 5">DSM 105722</strain>
    </source>
</reference>
<dbReference type="InterPro" id="IPR012373">
    <property type="entry name" value="Ferrdict_sens_TM"/>
</dbReference>
<protein>
    <submittedName>
        <fullName evidence="4">DUF4974 domain-containing protein</fullName>
    </submittedName>
</protein>
<proteinExistence type="predicted"/>
<name>A0ABZ0FSB4_9BACT</name>
<feature type="domain" description="FecR protein" evidence="2">
    <location>
        <begin position="218"/>
        <end position="309"/>
    </location>
</feature>
<keyword evidence="1" id="KW-0472">Membrane</keyword>
<organism evidence="4 5">
    <name type="scientific">Butyricimonas paravirosa</name>
    <dbReference type="NCBI Taxonomy" id="1472417"/>
    <lineage>
        <taxon>Bacteria</taxon>
        <taxon>Pseudomonadati</taxon>
        <taxon>Bacteroidota</taxon>
        <taxon>Bacteroidia</taxon>
        <taxon>Bacteroidales</taxon>
        <taxon>Odoribacteraceae</taxon>
        <taxon>Butyricimonas</taxon>
    </lineage>
</organism>
<dbReference type="Gene3D" id="2.60.120.1440">
    <property type="match status" value="1"/>
</dbReference>